<evidence type="ECO:0000313" key="1">
    <source>
        <dbReference type="EMBL" id="PAU46029.1"/>
    </source>
</evidence>
<evidence type="ECO:0000313" key="2">
    <source>
        <dbReference type="Proteomes" id="UP000218944"/>
    </source>
</evidence>
<dbReference type="Proteomes" id="UP000218944">
    <property type="component" value="Unassembled WGS sequence"/>
</dbReference>
<accession>A0A2A2D3P9</accession>
<dbReference type="AlphaFoldDB" id="A0A2A2D3P9"/>
<dbReference type="RefSeq" id="WP_170116867.1">
    <property type="nucleotide sequence ID" value="NZ_NSJV01000505.1"/>
</dbReference>
<keyword evidence="2" id="KW-1185">Reference proteome</keyword>
<dbReference type="EMBL" id="NSJV01000505">
    <property type="protein sequence ID" value="PAU46029.1"/>
    <property type="molecule type" value="Genomic_DNA"/>
</dbReference>
<feature type="non-terminal residue" evidence="1">
    <location>
        <position position="1"/>
    </location>
</feature>
<proteinExistence type="predicted"/>
<reference evidence="1 2" key="1">
    <citation type="submission" date="2017-08" db="EMBL/GenBank/DDBJ databases">
        <title>Genome sequence of Streptomyces albireticuli NRRL B-1670.</title>
        <authorList>
            <person name="Graham D.E."/>
            <person name="Mahan K.M."/>
            <person name="Klingeman D.M."/>
            <person name="Hettich R.L."/>
            <person name="Parry R.J."/>
            <person name="Spain J.C."/>
        </authorList>
    </citation>
    <scope>NUCLEOTIDE SEQUENCE [LARGE SCALE GENOMIC DNA]</scope>
    <source>
        <strain evidence="1 2">NRRL B-1670</strain>
    </source>
</reference>
<sequence length="101" mass="10351">TPLYVAAGAHGFNLAPCAPALSDPCDCPESVQVPLTRAPIGALVVDTVAGGSGRVVEVEASGMVLVRHPNGLMWRSCTLRPAGPVERLNLLAADAVHADRG</sequence>
<gene>
    <name evidence="1" type="ORF">CK936_26295</name>
</gene>
<comment type="caution">
    <text evidence="1">The sequence shown here is derived from an EMBL/GenBank/DDBJ whole genome shotgun (WGS) entry which is preliminary data.</text>
</comment>
<name>A0A2A2D3P9_9ACTN</name>
<protein>
    <submittedName>
        <fullName evidence="1">Uncharacterized protein</fullName>
    </submittedName>
</protein>
<organism evidence="1 2">
    <name type="scientific">Streptomyces albireticuli</name>
    <dbReference type="NCBI Taxonomy" id="1940"/>
    <lineage>
        <taxon>Bacteria</taxon>
        <taxon>Bacillati</taxon>
        <taxon>Actinomycetota</taxon>
        <taxon>Actinomycetes</taxon>
        <taxon>Kitasatosporales</taxon>
        <taxon>Streptomycetaceae</taxon>
        <taxon>Streptomyces</taxon>
    </lineage>
</organism>